<dbReference type="InterPro" id="IPR045263">
    <property type="entry name" value="GLUT"/>
</dbReference>
<dbReference type="AlphaFoldDB" id="A0A7I4Z0V4"/>
<evidence type="ECO:0000313" key="9">
    <source>
        <dbReference type="WBParaSite" id="HCON_00164010-00001"/>
    </source>
</evidence>
<dbReference type="PROSITE" id="PS00216">
    <property type="entry name" value="SUGAR_TRANSPORT_1"/>
    <property type="match status" value="1"/>
</dbReference>
<evidence type="ECO:0000256" key="1">
    <source>
        <dbReference type="ARBA" id="ARBA00004141"/>
    </source>
</evidence>
<dbReference type="InterPro" id="IPR020846">
    <property type="entry name" value="MFS_dom"/>
</dbReference>
<dbReference type="GO" id="GO:0015149">
    <property type="term" value="F:hexose transmembrane transporter activity"/>
    <property type="evidence" value="ECO:0007669"/>
    <property type="project" value="TreeGrafter"/>
</dbReference>
<dbReference type="InterPro" id="IPR005828">
    <property type="entry name" value="MFS_sugar_transport-like"/>
</dbReference>
<proteinExistence type="predicted"/>
<feature type="transmembrane region" description="Helical" evidence="5">
    <location>
        <begin position="57"/>
        <end position="81"/>
    </location>
</feature>
<dbReference type="WBParaSite" id="HCON_00164010-00001">
    <property type="protein sequence ID" value="HCON_00164010-00001"/>
    <property type="gene ID" value="HCON_00164010"/>
</dbReference>
<feature type="domain" description="Major facilitator superfamily (MFS) profile" evidence="7">
    <location>
        <begin position="6"/>
        <end position="447"/>
    </location>
</feature>
<dbReference type="Proteomes" id="UP000025227">
    <property type="component" value="Unplaced"/>
</dbReference>
<dbReference type="InterPro" id="IPR005829">
    <property type="entry name" value="Sugar_transporter_CS"/>
</dbReference>
<comment type="subcellular location">
    <subcellularLocation>
        <location evidence="1">Membrane</location>
        <topology evidence="1">Multi-pass membrane protein</topology>
    </subcellularLocation>
</comment>
<reference evidence="9" key="1">
    <citation type="submission" date="2020-12" db="UniProtKB">
        <authorList>
            <consortium name="WormBaseParasite"/>
        </authorList>
    </citation>
    <scope>IDENTIFICATION</scope>
    <source>
        <strain evidence="9">MHco3</strain>
    </source>
</reference>
<feature type="transmembrane region" description="Helical" evidence="5">
    <location>
        <begin position="301"/>
        <end position="318"/>
    </location>
</feature>
<dbReference type="PROSITE" id="PS50850">
    <property type="entry name" value="MFS"/>
    <property type="match status" value="1"/>
</dbReference>
<dbReference type="SUPFAM" id="SSF103473">
    <property type="entry name" value="MFS general substrate transporter"/>
    <property type="match status" value="1"/>
</dbReference>
<evidence type="ECO:0000259" key="7">
    <source>
        <dbReference type="PROSITE" id="PS50850"/>
    </source>
</evidence>
<feature type="transmembrane region" description="Helical" evidence="5">
    <location>
        <begin position="353"/>
        <end position="380"/>
    </location>
</feature>
<protein>
    <submittedName>
        <fullName evidence="9">MFS domain-containing protein</fullName>
    </submittedName>
</protein>
<sequence>MFSKQIVYLLFMSAILALSSIFQMGYANAYPNTAVNTFRKYINESEDGSLTGTSFTWIWSAILNIYFVGFIIGSIIAIPLADRIGRKWCLVCGNSTNFVAAVLSTVSIIWLLPSLFLTSRIIFAIGAAISMNSLVLLLQESAPVFLRGLMSFNAEMAFVVTNMLGALAGMGSMLGTKLPWLIGVTCFPTFLSILLALHFPDSPQFLLLERSERRKAEKSVEFYHGTNGQDTAKVLMAYEKETSKSSGSVKELLNTEHVRSGLILGIVALQATTSIWPVIYYSTDFLIRENIDAELAELTSTLMLFVSCISTTVGMLVVEHYSRRYLLLGCGFMNMSALSMFVLSAQFQNIWDGWKYGCIVAVVLHGVSYSFALGPISWFITAELVPLQFRALCQSLAISSNQTIALILCFVTLPLYDKFGAPVLLPLFVIPGFLAMFYLLRYLPETRSRSIDEVITELMGAKYSMQLTEQATRT</sequence>
<dbReference type="PANTHER" id="PTHR23503:SF108">
    <property type="entry name" value="MAJOR FACILITATOR SUPERFAMILY (MFS) PROFILE DOMAIN-CONTAINING PROTEIN"/>
    <property type="match status" value="1"/>
</dbReference>
<feature type="transmembrane region" description="Helical" evidence="5">
    <location>
        <begin position="180"/>
        <end position="200"/>
    </location>
</feature>
<organism evidence="8 9">
    <name type="scientific">Haemonchus contortus</name>
    <name type="common">Barber pole worm</name>
    <dbReference type="NCBI Taxonomy" id="6289"/>
    <lineage>
        <taxon>Eukaryota</taxon>
        <taxon>Metazoa</taxon>
        <taxon>Ecdysozoa</taxon>
        <taxon>Nematoda</taxon>
        <taxon>Chromadorea</taxon>
        <taxon>Rhabditida</taxon>
        <taxon>Rhabditina</taxon>
        <taxon>Rhabditomorpha</taxon>
        <taxon>Strongyloidea</taxon>
        <taxon>Trichostrongylidae</taxon>
        <taxon>Haemonchus</taxon>
    </lineage>
</organism>
<dbReference type="InterPro" id="IPR036259">
    <property type="entry name" value="MFS_trans_sf"/>
</dbReference>
<dbReference type="GO" id="GO:0016020">
    <property type="term" value="C:membrane"/>
    <property type="evidence" value="ECO:0007669"/>
    <property type="project" value="UniProtKB-SubCell"/>
</dbReference>
<evidence type="ECO:0000256" key="4">
    <source>
        <dbReference type="ARBA" id="ARBA00023136"/>
    </source>
</evidence>
<name>A0A7I4Z0V4_HAECO</name>
<dbReference type="PANTHER" id="PTHR23503">
    <property type="entry name" value="SOLUTE CARRIER FAMILY 2"/>
    <property type="match status" value="1"/>
</dbReference>
<dbReference type="OrthoDB" id="4540492at2759"/>
<dbReference type="Gene3D" id="1.20.1250.20">
    <property type="entry name" value="MFS general substrate transporter like domains"/>
    <property type="match status" value="1"/>
</dbReference>
<accession>A0A7I4Z0V4</accession>
<evidence type="ECO:0000256" key="2">
    <source>
        <dbReference type="ARBA" id="ARBA00022692"/>
    </source>
</evidence>
<feature type="transmembrane region" description="Helical" evidence="5">
    <location>
        <begin position="262"/>
        <end position="281"/>
    </location>
</feature>
<keyword evidence="3 5" id="KW-1133">Transmembrane helix</keyword>
<dbReference type="Pfam" id="PF00083">
    <property type="entry name" value="Sugar_tr"/>
    <property type="match status" value="1"/>
</dbReference>
<evidence type="ECO:0000256" key="3">
    <source>
        <dbReference type="ARBA" id="ARBA00022989"/>
    </source>
</evidence>
<keyword evidence="2 5" id="KW-0812">Transmembrane</keyword>
<keyword evidence="8" id="KW-1185">Reference proteome</keyword>
<feature type="signal peptide" evidence="6">
    <location>
        <begin position="1"/>
        <end position="27"/>
    </location>
</feature>
<feature type="chain" id="PRO_5029692246" evidence="6">
    <location>
        <begin position="28"/>
        <end position="474"/>
    </location>
</feature>
<feature type="transmembrane region" description="Helical" evidence="5">
    <location>
        <begin position="392"/>
        <end position="413"/>
    </location>
</feature>
<feature type="transmembrane region" description="Helical" evidence="5">
    <location>
        <begin position="88"/>
        <end position="111"/>
    </location>
</feature>
<dbReference type="OMA" id="AMGPIAW"/>
<keyword evidence="6" id="KW-0732">Signal</keyword>
<feature type="transmembrane region" description="Helical" evidence="5">
    <location>
        <begin position="117"/>
        <end position="138"/>
    </location>
</feature>
<feature type="transmembrane region" description="Helical" evidence="5">
    <location>
        <begin position="419"/>
        <end position="440"/>
    </location>
</feature>
<evidence type="ECO:0000313" key="8">
    <source>
        <dbReference type="Proteomes" id="UP000025227"/>
    </source>
</evidence>
<feature type="transmembrane region" description="Helical" evidence="5">
    <location>
        <begin position="325"/>
        <end position="347"/>
    </location>
</feature>
<evidence type="ECO:0000256" key="5">
    <source>
        <dbReference type="SAM" id="Phobius"/>
    </source>
</evidence>
<evidence type="ECO:0000256" key="6">
    <source>
        <dbReference type="SAM" id="SignalP"/>
    </source>
</evidence>
<keyword evidence="4 5" id="KW-0472">Membrane</keyword>
<feature type="transmembrane region" description="Helical" evidence="5">
    <location>
        <begin position="150"/>
        <end position="174"/>
    </location>
</feature>